<accession>A0AAV9Q511</accession>
<keyword evidence="7" id="KW-1185">Reference proteome</keyword>
<organism evidence="6 7">
    <name type="scientific">Vermiconidia calcicola</name>
    <dbReference type="NCBI Taxonomy" id="1690605"/>
    <lineage>
        <taxon>Eukaryota</taxon>
        <taxon>Fungi</taxon>
        <taxon>Dikarya</taxon>
        <taxon>Ascomycota</taxon>
        <taxon>Pezizomycotina</taxon>
        <taxon>Dothideomycetes</taxon>
        <taxon>Dothideomycetidae</taxon>
        <taxon>Mycosphaerellales</taxon>
        <taxon>Extremaceae</taxon>
        <taxon>Vermiconidia</taxon>
    </lineage>
</organism>
<dbReference type="InterPro" id="IPR002654">
    <property type="entry name" value="Glyco_trans_25"/>
</dbReference>
<evidence type="ECO:0000256" key="1">
    <source>
        <dbReference type="ARBA" id="ARBA00006721"/>
    </source>
</evidence>
<name>A0AAV9Q511_9PEZI</name>
<dbReference type="CDD" id="cd06532">
    <property type="entry name" value="Glyco_transf_25"/>
    <property type="match status" value="1"/>
</dbReference>
<gene>
    <name evidence="6" type="ORF">LTR25_006516</name>
</gene>
<dbReference type="Proteomes" id="UP001345827">
    <property type="component" value="Unassembled WGS sequence"/>
</dbReference>
<dbReference type="GO" id="GO:0016740">
    <property type="term" value="F:transferase activity"/>
    <property type="evidence" value="ECO:0007669"/>
    <property type="project" value="UniProtKB-KW"/>
</dbReference>
<proteinExistence type="inferred from homology"/>
<evidence type="ECO:0000313" key="6">
    <source>
        <dbReference type="EMBL" id="KAK5534484.1"/>
    </source>
</evidence>
<feature type="transmembrane region" description="Helical" evidence="4">
    <location>
        <begin position="21"/>
        <end position="39"/>
    </location>
</feature>
<dbReference type="Pfam" id="PF01755">
    <property type="entry name" value="Glyco_transf_25"/>
    <property type="match status" value="1"/>
</dbReference>
<dbReference type="InterPro" id="IPR050757">
    <property type="entry name" value="Collagen_mod_GT25"/>
</dbReference>
<keyword evidence="2" id="KW-0328">Glycosyltransferase</keyword>
<keyword evidence="4" id="KW-0812">Transmembrane</keyword>
<evidence type="ECO:0000259" key="5">
    <source>
        <dbReference type="Pfam" id="PF01755"/>
    </source>
</evidence>
<keyword evidence="4" id="KW-0472">Membrane</keyword>
<evidence type="ECO:0000256" key="2">
    <source>
        <dbReference type="ARBA" id="ARBA00022676"/>
    </source>
</evidence>
<comment type="similarity">
    <text evidence="1">Belongs to the glycosyltransferase 25 family.</text>
</comment>
<feature type="domain" description="Glycosyl transferase family 25" evidence="5">
    <location>
        <begin position="77"/>
        <end position="170"/>
    </location>
</feature>
<evidence type="ECO:0000256" key="4">
    <source>
        <dbReference type="SAM" id="Phobius"/>
    </source>
</evidence>
<dbReference type="PANTHER" id="PTHR10730">
    <property type="entry name" value="PROCOLLAGEN-LYSINE,2-OXOGLUTARATE 5-DIOXYGENASE/GLYCOSYLTRANSFERASE 25 FAMILY MEMBER"/>
    <property type="match status" value="1"/>
</dbReference>
<keyword evidence="4" id="KW-1133">Transmembrane helix</keyword>
<protein>
    <recommendedName>
        <fullName evidence="5">Glycosyl transferase family 25 domain-containing protein</fullName>
    </recommendedName>
</protein>
<sequence length="388" mass="43011">MGLYQLPSRVPWSATTAARRNIVLAVLLLTLLGLTFSFFHHDEFTGKFPSLSGRPTFGVSGKKDSRSDIYNGTLGFQQVYMINQPGRSDRRDTMMIQAQLTQFSMEVVDGVAGWEVPAKVLPWTMKQDNTTIGAWRSHLNVMNRIIQDNVQTALVLEDDSDWDVALKAQLAELARGARWLLDNGNSKPVSPYGDGWDILWIGHCSSSPDDKDGRFWVIPHDPTVAPQGDSKGPDMTRWVNGGDADLTQPRVIFKQQQGRCTSGYAVTRRAAQRILWHSSLTPNNRAIDGGMSDLCRGREFGDFTCIAPFPQLIGKSKPAGSKGEGSPAESKNVMFSVLQNVGRILDGESTFKSCFPNPSGHLLTMEQITDFHGYPDDIKHDAQKTSHR</sequence>
<dbReference type="PANTHER" id="PTHR10730:SF53">
    <property type="entry name" value="GLYCOSYLTRANSFERASE 25 FAMILY MEMBER"/>
    <property type="match status" value="1"/>
</dbReference>
<evidence type="ECO:0000313" key="7">
    <source>
        <dbReference type="Proteomes" id="UP001345827"/>
    </source>
</evidence>
<evidence type="ECO:0000256" key="3">
    <source>
        <dbReference type="ARBA" id="ARBA00022679"/>
    </source>
</evidence>
<dbReference type="EMBL" id="JAXLQG010000011">
    <property type="protein sequence ID" value="KAK5534484.1"/>
    <property type="molecule type" value="Genomic_DNA"/>
</dbReference>
<keyword evidence="3" id="KW-0808">Transferase</keyword>
<dbReference type="AlphaFoldDB" id="A0AAV9Q511"/>
<comment type="caution">
    <text evidence="6">The sequence shown here is derived from an EMBL/GenBank/DDBJ whole genome shotgun (WGS) entry which is preliminary data.</text>
</comment>
<reference evidence="6 7" key="1">
    <citation type="submission" date="2023-06" db="EMBL/GenBank/DDBJ databases">
        <title>Black Yeasts Isolated from many extreme environments.</title>
        <authorList>
            <person name="Coleine C."/>
            <person name="Stajich J.E."/>
            <person name="Selbmann L."/>
        </authorList>
    </citation>
    <scope>NUCLEOTIDE SEQUENCE [LARGE SCALE GENOMIC DNA]</scope>
    <source>
        <strain evidence="6 7">CCFEE 5887</strain>
    </source>
</reference>